<dbReference type="UniPathway" id="UPA00152"/>
<feature type="region of interest" description="Disordered" evidence="5">
    <location>
        <begin position="85"/>
        <end position="203"/>
    </location>
</feature>
<sequence length="203" mass="21269">METSLEVLFCKYTQCIPVIHNIAHRGCGPVRDFRYVDLPQNYFKLHDPGGGEHFKVLAAGLKAADRVVTVSHGYAWGLKMFKPKKHPERRSIPNNLRSQNDGGLSAGLIPGFDDDDGHLPSFGGISGRQLQDDPPGYGPGFRPRGPGEPGHGPWSDGHGGPDHGPGHGPDGPGPGNGGGPGFGPGFGRDGPFPVGPGGGYISP</sequence>
<dbReference type="InterPro" id="IPR013534">
    <property type="entry name" value="Starch_synth_cat_dom"/>
</dbReference>
<feature type="domain" description="Starch synthase catalytic" evidence="6">
    <location>
        <begin position="10"/>
        <end position="77"/>
    </location>
</feature>
<dbReference type="GeneID" id="104611280"/>
<organism evidence="7 8">
    <name type="scientific">Nelumbo nucifera</name>
    <name type="common">Sacred lotus</name>
    <dbReference type="NCBI Taxonomy" id="4432"/>
    <lineage>
        <taxon>Eukaryota</taxon>
        <taxon>Viridiplantae</taxon>
        <taxon>Streptophyta</taxon>
        <taxon>Embryophyta</taxon>
        <taxon>Tracheophyta</taxon>
        <taxon>Spermatophyta</taxon>
        <taxon>Magnoliopsida</taxon>
        <taxon>Proteales</taxon>
        <taxon>Nelumbonaceae</taxon>
        <taxon>Nelumbo</taxon>
    </lineage>
</organism>
<evidence type="ECO:0000256" key="3">
    <source>
        <dbReference type="ARBA" id="ARBA00022679"/>
    </source>
</evidence>
<dbReference type="KEGG" id="nnu:104611280"/>
<evidence type="ECO:0000313" key="8">
    <source>
        <dbReference type="RefSeq" id="XP_010276565.1"/>
    </source>
</evidence>
<keyword evidence="3" id="KW-0808">Transferase</keyword>
<evidence type="ECO:0000256" key="2">
    <source>
        <dbReference type="ARBA" id="ARBA00022676"/>
    </source>
</evidence>
<dbReference type="Gene3D" id="3.40.50.2000">
    <property type="entry name" value="Glycogen Phosphorylase B"/>
    <property type="match status" value="1"/>
</dbReference>
<evidence type="ECO:0000256" key="5">
    <source>
        <dbReference type="SAM" id="MobiDB-lite"/>
    </source>
</evidence>
<feature type="compositionally biased region" description="Gly residues" evidence="5">
    <location>
        <begin position="166"/>
        <end position="188"/>
    </location>
</feature>
<evidence type="ECO:0000313" key="7">
    <source>
        <dbReference type="Proteomes" id="UP000189703"/>
    </source>
</evidence>
<dbReference type="GO" id="GO:0019252">
    <property type="term" value="P:starch biosynthetic process"/>
    <property type="evidence" value="ECO:0007669"/>
    <property type="project" value="UniProtKB-UniPathway"/>
</dbReference>
<dbReference type="STRING" id="4432.A0A1U8BA32"/>
<reference evidence="8" key="1">
    <citation type="submission" date="2025-08" db="UniProtKB">
        <authorList>
            <consortium name="RefSeq"/>
        </authorList>
    </citation>
    <scope>IDENTIFICATION</scope>
</reference>
<dbReference type="PANTHER" id="PTHR45825">
    <property type="entry name" value="GRANULE-BOUND STARCH SYNTHASE 1, CHLOROPLASTIC/AMYLOPLASTIC"/>
    <property type="match status" value="1"/>
</dbReference>
<evidence type="ECO:0000259" key="6">
    <source>
        <dbReference type="Pfam" id="PF08323"/>
    </source>
</evidence>
<dbReference type="InParanoid" id="A0A1U8BA32"/>
<comment type="pathway">
    <text evidence="1">Glycan biosynthesis; starch biosynthesis.</text>
</comment>
<dbReference type="RefSeq" id="XP_010276565.1">
    <property type="nucleotide sequence ID" value="XM_010278263.1"/>
</dbReference>
<keyword evidence="2" id="KW-0328">Glycosyltransferase</keyword>
<feature type="compositionally biased region" description="Polar residues" evidence="5">
    <location>
        <begin position="92"/>
        <end position="102"/>
    </location>
</feature>
<accession>A0A1U8BA32</accession>
<keyword evidence="7" id="KW-1185">Reference proteome</keyword>
<dbReference type="Proteomes" id="UP000189703">
    <property type="component" value="Unplaced"/>
</dbReference>
<gene>
    <name evidence="8" type="primary">LOC104611280</name>
</gene>
<dbReference type="Pfam" id="PF08323">
    <property type="entry name" value="Glyco_transf_5"/>
    <property type="match status" value="1"/>
</dbReference>
<dbReference type="GO" id="GO:0016757">
    <property type="term" value="F:glycosyltransferase activity"/>
    <property type="evidence" value="ECO:0007669"/>
    <property type="project" value="UniProtKB-KW"/>
</dbReference>
<dbReference type="PANTHER" id="PTHR45825:SF2">
    <property type="entry name" value="STARCH SYNTHASE 2, CHLOROPLASTIC_AMYLOPLASTIC"/>
    <property type="match status" value="1"/>
</dbReference>
<evidence type="ECO:0000256" key="1">
    <source>
        <dbReference type="ARBA" id="ARBA00004727"/>
    </source>
</evidence>
<proteinExistence type="predicted"/>
<name>A0A1U8BA32_NELNU</name>
<dbReference type="SUPFAM" id="SSF53756">
    <property type="entry name" value="UDP-Glycosyltransferase/glycogen phosphorylase"/>
    <property type="match status" value="1"/>
</dbReference>
<dbReference type="OrthoDB" id="512920at2759"/>
<dbReference type="AlphaFoldDB" id="A0A1U8BA32"/>
<protein>
    <submittedName>
        <fullName evidence="8">WW domain-containing protein C660.06-like</fullName>
    </submittedName>
</protein>
<evidence type="ECO:0000256" key="4">
    <source>
        <dbReference type="ARBA" id="ARBA00022922"/>
    </source>
</evidence>
<keyword evidence="4" id="KW-0750">Starch biosynthesis</keyword>